<feature type="region of interest" description="Disordered" evidence="1">
    <location>
        <begin position="1"/>
        <end position="75"/>
    </location>
</feature>
<evidence type="ECO:0000256" key="1">
    <source>
        <dbReference type="SAM" id="MobiDB-lite"/>
    </source>
</evidence>
<sequence>MANQSVTPSTVAERTPAATGLPINTNTGINSTHQTNISTSSTPLRTQTSALPTATTSVQSSPVSQWIPPATSASSRAHRMIKDTLLAQAPRIPTVNHPANHTRLLDTAKETRLNPIRPSLVHLGRYFQPEVAHQYSTGNPTTDRELH</sequence>
<proteinExistence type="predicted"/>
<feature type="compositionally biased region" description="Polar residues" evidence="1">
    <location>
        <begin position="22"/>
        <end position="64"/>
    </location>
</feature>
<dbReference type="AlphaFoldDB" id="A0A2S4UVV1"/>
<comment type="caution">
    <text evidence="2">The sequence shown here is derived from an EMBL/GenBank/DDBJ whole genome shotgun (WGS) entry which is preliminary data.</text>
</comment>
<evidence type="ECO:0000313" key="2">
    <source>
        <dbReference type="EMBL" id="POW01396.1"/>
    </source>
</evidence>
<dbReference type="EMBL" id="PKSL01000160">
    <property type="protein sequence ID" value="POW01396.1"/>
    <property type="molecule type" value="Genomic_DNA"/>
</dbReference>
<organism evidence="2 3">
    <name type="scientific">Puccinia striiformis</name>
    <dbReference type="NCBI Taxonomy" id="27350"/>
    <lineage>
        <taxon>Eukaryota</taxon>
        <taxon>Fungi</taxon>
        <taxon>Dikarya</taxon>
        <taxon>Basidiomycota</taxon>
        <taxon>Pucciniomycotina</taxon>
        <taxon>Pucciniomycetes</taxon>
        <taxon>Pucciniales</taxon>
        <taxon>Pucciniaceae</taxon>
        <taxon>Puccinia</taxon>
    </lineage>
</organism>
<accession>A0A2S4UVV1</accession>
<feature type="compositionally biased region" description="Polar residues" evidence="1">
    <location>
        <begin position="1"/>
        <end position="12"/>
    </location>
</feature>
<reference evidence="2" key="1">
    <citation type="submission" date="2017-12" db="EMBL/GenBank/DDBJ databases">
        <title>Gene loss provides genomic basis for host adaptation in cereal stripe rust fungi.</title>
        <authorList>
            <person name="Xia C."/>
        </authorList>
    </citation>
    <scope>NUCLEOTIDE SEQUENCE [LARGE SCALE GENOMIC DNA]</scope>
    <source>
        <strain evidence="2">93-210</strain>
    </source>
</reference>
<dbReference type="VEuPathDB" id="FungiDB:PSHT_03838"/>
<dbReference type="VEuPathDB" id="FungiDB:PSTT_12469"/>
<protein>
    <submittedName>
        <fullName evidence="2">Uncharacterized protein</fullName>
    </submittedName>
</protein>
<keyword evidence="3" id="KW-1185">Reference proteome</keyword>
<gene>
    <name evidence="2" type="ORF">PSTT_12469</name>
</gene>
<evidence type="ECO:0000313" key="3">
    <source>
        <dbReference type="Proteomes" id="UP000239156"/>
    </source>
</evidence>
<name>A0A2S4UVV1_9BASI</name>
<dbReference type="Proteomes" id="UP000239156">
    <property type="component" value="Unassembled WGS sequence"/>
</dbReference>